<gene>
    <name evidence="1" type="ORF">LQG66_00625</name>
</gene>
<organism evidence="1 2">
    <name type="scientific">Bradyrhizobium ontarionense</name>
    <dbReference type="NCBI Taxonomy" id="2898149"/>
    <lineage>
        <taxon>Bacteria</taxon>
        <taxon>Pseudomonadati</taxon>
        <taxon>Pseudomonadota</taxon>
        <taxon>Alphaproteobacteria</taxon>
        <taxon>Hyphomicrobiales</taxon>
        <taxon>Nitrobacteraceae</taxon>
        <taxon>Bradyrhizobium</taxon>
    </lineage>
</organism>
<name>A0ABY3RCP3_9BRAD</name>
<sequence length="99" mass="11078">MVDASSVHILEPRPAYVHRYAGPLLTVVGSQADTQWRCDLLRVPHSAGAKVYGCQVFFGRDSDPPPCVIYITIHERSQLVRAITTHEVAHCNGWRHSVE</sequence>
<dbReference type="RefSeq" id="WP_231322252.1">
    <property type="nucleotide sequence ID" value="NZ_CP088156.1"/>
</dbReference>
<evidence type="ECO:0000313" key="2">
    <source>
        <dbReference type="Proteomes" id="UP001431010"/>
    </source>
</evidence>
<evidence type="ECO:0000313" key="1">
    <source>
        <dbReference type="EMBL" id="UFZ04862.1"/>
    </source>
</evidence>
<dbReference type="Proteomes" id="UP001431010">
    <property type="component" value="Chromosome"/>
</dbReference>
<protein>
    <recommendedName>
        <fullName evidence="3">SprT-like domain-containing protein</fullName>
    </recommendedName>
</protein>
<proteinExistence type="predicted"/>
<reference evidence="1" key="1">
    <citation type="journal article" date="2024" name="Antonie Van Leeuwenhoek">
        <title>Bradyrhizobium ontarionense sp. nov., a novel bacterial symbiont isolated from Aeschynomene indica (Indian jointvetch), harbours photosynthesis, nitrogen fixation and nitrous oxide (N2O) reductase genes.</title>
        <authorList>
            <person name="Bromfield E.S.P."/>
            <person name="Cloutier S."/>
        </authorList>
    </citation>
    <scope>NUCLEOTIDE SEQUENCE</scope>
    <source>
        <strain evidence="1">A19</strain>
    </source>
</reference>
<dbReference type="EMBL" id="CP088156">
    <property type="protein sequence ID" value="UFZ04862.1"/>
    <property type="molecule type" value="Genomic_DNA"/>
</dbReference>
<evidence type="ECO:0008006" key="3">
    <source>
        <dbReference type="Google" id="ProtNLM"/>
    </source>
</evidence>
<keyword evidence="2" id="KW-1185">Reference proteome</keyword>
<accession>A0ABY3RCP3</accession>